<evidence type="ECO:0000256" key="5">
    <source>
        <dbReference type="SAM" id="MobiDB-lite"/>
    </source>
</evidence>
<organism evidence="7 8">
    <name type="scientific">Aspergillus ruber (strain CBS 135680)</name>
    <dbReference type="NCBI Taxonomy" id="1388766"/>
    <lineage>
        <taxon>Eukaryota</taxon>
        <taxon>Fungi</taxon>
        <taxon>Dikarya</taxon>
        <taxon>Ascomycota</taxon>
        <taxon>Pezizomycotina</taxon>
        <taxon>Eurotiomycetes</taxon>
        <taxon>Eurotiomycetidae</taxon>
        <taxon>Eurotiales</taxon>
        <taxon>Aspergillaceae</taxon>
        <taxon>Aspergillus</taxon>
        <taxon>Aspergillus subgen. Aspergillus</taxon>
    </lineage>
</organism>
<accession>A0A017S421</accession>
<proteinExistence type="predicted"/>
<sequence>MTISQSNTKTAQPHFQRRAACDRCRAQKLRCVQDTPGTSAKCKRCAAAGTTCNFGIPKPAGRPSANRTWTDRSHDDEATRRKTPMRASSSSQTDFLDDNLAQGTRNTDDGDHSGATRTDETIAPPWSAEWSQSHISSVNPLFDEANLLSISQGGGDLIGLDGPNPSTPWSLPLNHSPQMEFPWESLPSINNNTDTQDLPCSTAGPDSAFIPSSIQTAPETEHDIDQHATIAKSPRKHLEPQDAVSDSRSDYEVIIERKKPEIGGLSQQDCWMQKLSQISMDLYELSTTSDELHREIEETGWLEHFPHQMAGRLTELSTAFLELLQYFQQSNDDHRQAIKNSSSHSISIFSSNNSSSDLSDNEAVPIIENVPPNLRRKPKSQPRPDLPWMNMTTGLQLVACYLRFHQLHSVLYTAIYNYIAVDQSDRTMLDIRSRNSSRSDQVQRLNFLGNRPTIFLGLQIGGVSLEPFHNFQIKLVLQINTHLFGEIERALGLPDGYRVSKKRKDEGSGILGGSMSPRLVEMTMRDYASGDVETELDTLSTTKKRLAALRGLLKGTIDI</sequence>
<evidence type="ECO:0000256" key="3">
    <source>
        <dbReference type="ARBA" id="ARBA00023163"/>
    </source>
</evidence>
<evidence type="ECO:0000256" key="2">
    <source>
        <dbReference type="ARBA" id="ARBA00023125"/>
    </source>
</evidence>
<feature type="region of interest" description="Disordered" evidence="5">
    <location>
        <begin position="53"/>
        <end position="125"/>
    </location>
</feature>
<keyword evidence="4" id="KW-0539">Nucleus</keyword>
<evidence type="ECO:0000256" key="1">
    <source>
        <dbReference type="ARBA" id="ARBA00023015"/>
    </source>
</evidence>
<dbReference type="Proteomes" id="UP000019804">
    <property type="component" value="Unassembled WGS sequence"/>
</dbReference>
<dbReference type="OrthoDB" id="4222821at2759"/>
<dbReference type="GeneID" id="63695537"/>
<dbReference type="PROSITE" id="PS50048">
    <property type="entry name" value="ZN2_CY6_FUNGAL_2"/>
    <property type="match status" value="1"/>
</dbReference>
<dbReference type="CDD" id="cd00067">
    <property type="entry name" value="GAL4"/>
    <property type="match status" value="1"/>
</dbReference>
<keyword evidence="1" id="KW-0805">Transcription regulation</keyword>
<dbReference type="Gene3D" id="4.10.240.10">
    <property type="entry name" value="Zn(2)-C6 fungal-type DNA-binding domain"/>
    <property type="match status" value="1"/>
</dbReference>
<reference evidence="8" key="1">
    <citation type="journal article" date="2014" name="Nat. Commun.">
        <title>Genomic adaptations of the halophilic Dead Sea filamentous fungus Eurotium rubrum.</title>
        <authorList>
            <person name="Kis-Papo T."/>
            <person name="Weig A.R."/>
            <person name="Riley R."/>
            <person name="Persoh D."/>
            <person name="Salamov A."/>
            <person name="Sun H."/>
            <person name="Lipzen A."/>
            <person name="Wasser S.P."/>
            <person name="Rambold G."/>
            <person name="Grigoriev I.V."/>
            <person name="Nevo E."/>
        </authorList>
    </citation>
    <scope>NUCLEOTIDE SEQUENCE [LARGE SCALE GENOMIC DNA]</scope>
    <source>
        <strain evidence="8">CBS 135680</strain>
    </source>
</reference>
<evidence type="ECO:0000256" key="4">
    <source>
        <dbReference type="ARBA" id="ARBA00023242"/>
    </source>
</evidence>
<keyword evidence="3" id="KW-0804">Transcription</keyword>
<dbReference type="PROSITE" id="PS00463">
    <property type="entry name" value="ZN2_CY6_FUNGAL_1"/>
    <property type="match status" value="1"/>
</dbReference>
<dbReference type="InterPro" id="IPR036864">
    <property type="entry name" value="Zn2-C6_fun-type_DNA-bd_sf"/>
</dbReference>
<dbReference type="STRING" id="1388766.A0A017S421"/>
<dbReference type="InterPro" id="IPR001138">
    <property type="entry name" value="Zn2Cys6_DnaBD"/>
</dbReference>
<dbReference type="SMART" id="SM00066">
    <property type="entry name" value="GAL4"/>
    <property type="match status" value="1"/>
</dbReference>
<keyword evidence="8" id="KW-1185">Reference proteome</keyword>
<dbReference type="HOGENOM" id="CLU_609684_0_0_1"/>
<protein>
    <recommendedName>
        <fullName evidence="6">Zn(2)-C6 fungal-type domain-containing protein</fullName>
    </recommendedName>
</protein>
<dbReference type="GO" id="GO:0008270">
    <property type="term" value="F:zinc ion binding"/>
    <property type="evidence" value="ECO:0007669"/>
    <property type="project" value="InterPro"/>
</dbReference>
<name>A0A017S421_ASPRC</name>
<evidence type="ECO:0000259" key="6">
    <source>
        <dbReference type="PROSITE" id="PS50048"/>
    </source>
</evidence>
<dbReference type="AlphaFoldDB" id="A0A017S421"/>
<dbReference type="SUPFAM" id="SSF57701">
    <property type="entry name" value="Zn2/Cys6 DNA-binding domain"/>
    <property type="match status" value="1"/>
</dbReference>
<feature type="compositionally biased region" description="Basic and acidic residues" evidence="5">
    <location>
        <begin position="106"/>
        <end position="120"/>
    </location>
</feature>
<feature type="domain" description="Zn(2)-C6 fungal-type" evidence="6">
    <location>
        <begin position="20"/>
        <end position="54"/>
    </location>
</feature>
<keyword evidence="2" id="KW-0238">DNA-binding</keyword>
<feature type="compositionally biased region" description="Basic and acidic residues" evidence="5">
    <location>
        <begin position="69"/>
        <end position="80"/>
    </location>
</feature>
<evidence type="ECO:0000313" key="8">
    <source>
        <dbReference type="Proteomes" id="UP000019804"/>
    </source>
</evidence>
<dbReference type="EMBL" id="KK088442">
    <property type="protein sequence ID" value="EYE91697.1"/>
    <property type="molecule type" value="Genomic_DNA"/>
</dbReference>
<evidence type="ECO:0000313" key="7">
    <source>
        <dbReference type="EMBL" id="EYE91697.1"/>
    </source>
</evidence>
<dbReference type="GO" id="GO:0003677">
    <property type="term" value="F:DNA binding"/>
    <property type="evidence" value="ECO:0007669"/>
    <property type="project" value="UniProtKB-KW"/>
</dbReference>
<dbReference type="GO" id="GO:0000981">
    <property type="term" value="F:DNA-binding transcription factor activity, RNA polymerase II-specific"/>
    <property type="evidence" value="ECO:0007669"/>
    <property type="project" value="InterPro"/>
</dbReference>
<gene>
    <name evidence="7" type="ORF">EURHEDRAFT_405835</name>
</gene>
<dbReference type="Pfam" id="PF00172">
    <property type="entry name" value="Zn_clus"/>
    <property type="match status" value="1"/>
</dbReference>
<dbReference type="RefSeq" id="XP_040635387.1">
    <property type="nucleotide sequence ID" value="XM_040780413.1"/>
</dbReference>